<sequence length="163" mass="18294">MTIRLFSPALLPLLQDPRTCQSRIGRKNQRLGTSLLSLPSPPQDPHFLAVFWLQTREMTVFHAYFAPHSPSCGPCLATPAFCNGKEGFSRAASSCNPGSIHRPTSQLPPRPPSLSPAMHARLYHHDARSPRRFVVWLRASRWNCTVMICPRLIIATTFRSSHP</sequence>
<organism evidence="1 2">
    <name type="scientific">Galerina marginata (strain CBS 339.88)</name>
    <dbReference type="NCBI Taxonomy" id="685588"/>
    <lineage>
        <taxon>Eukaryota</taxon>
        <taxon>Fungi</taxon>
        <taxon>Dikarya</taxon>
        <taxon>Basidiomycota</taxon>
        <taxon>Agaricomycotina</taxon>
        <taxon>Agaricomycetes</taxon>
        <taxon>Agaricomycetidae</taxon>
        <taxon>Agaricales</taxon>
        <taxon>Agaricineae</taxon>
        <taxon>Strophariaceae</taxon>
        <taxon>Galerina</taxon>
    </lineage>
</organism>
<reference evidence="2" key="1">
    <citation type="journal article" date="2014" name="Proc. Natl. Acad. Sci. U.S.A.">
        <title>Extensive sampling of basidiomycete genomes demonstrates inadequacy of the white-rot/brown-rot paradigm for wood decay fungi.</title>
        <authorList>
            <person name="Riley R."/>
            <person name="Salamov A.A."/>
            <person name="Brown D.W."/>
            <person name="Nagy L.G."/>
            <person name="Floudas D."/>
            <person name="Held B.W."/>
            <person name="Levasseur A."/>
            <person name="Lombard V."/>
            <person name="Morin E."/>
            <person name="Otillar R."/>
            <person name="Lindquist E.A."/>
            <person name="Sun H."/>
            <person name="LaButti K.M."/>
            <person name="Schmutz J."/>
            <person name="Jabbour D."/>
            <person name="Luo H."/>
            <person name="Baker S.E."/>
            <person name="Pisabarro A.G."/>
            <person name="Walton J.D."/>
            <person name="Blanchette R.A."/>
            <person name="Henrissat B."/>
            <person name="Martin F."/>
            <person name="Cullen D."/>
            <person name="Hibbett D.S."/>
            <person name="Grigoriev I.V."/>
        </authorList>
    </citation>
    <scope>NUCLEOTIDE SEQUENCE [LARGE SCALE GENOMIC DNA]</scope>
    <source>
        <strain evidence="2">CBS 339.88</strain>
    </source>
</reference>
<protein>
    <submittedName>
        <fullName evidence="1">Uncharacterized protein</fullName>
    </submittedName>
</protein>
<keyword evidence="2" id="KW-1185">Reference proteome</keyword>
<dbReference type="EMBL" id="KL142373">
    <property type="protein sequence ID" value="KDR79661.1"/>
    <property type="molecule type" value="Genomic_DNA"/>
</dbReference>
<evidence type="ECO:0000313" key="2">
    <source>
        <dbReference type="Proteomes" id="UP000027222"/>
    </source>
</evidence>
<evidence type="ECO:0000313" key="1">
    <source>
        <dbReference type="EMBL" id="KDR79661.1"/>
    </source>
</evidence>
<accession>A0A067T936</accession>
<dbReference type="Proteomes" id="UP000027222">
    <property type="component" value="Unassembled WGS sequence"/>
</dbReference>
<dbReference type="AlphaFoldDB" id="A0A067T936"/>
<proteinExistence type="predicted"/>
<gene>
    <name evidence="1" type="ORF">GALMADRAFT_1247027</name>
</gene>
<dbReference type="HOGENOM" id="CLU_1627171_0_0_1"/>
<name>A0A067T936_GALM3</name>